<protein>
    <recommendedName>
        <fullName evidence="7">Nicotinamide N-methyltransferase-like</fullName>
    </recommendedName>
</protein>
<dbReference type="GO" id="GO:0032259">
    <property type="term" value="P:methylation"/>
    <property type="evidence" value="ECO:0007669"/>
    <property type="project" value="UniProtKB-KW"/>
</dbReference>
<evidence type="ECO:0008006" key="7">
    <source>
        <dbReference type="Google" id="ProtNLM"/>
    </source>
</evidence>
<dbReference type="EMBL" id="AKHW03002956">
    <property type="protein sequence ID" value="KYO36652.1"/>
    <property type="molecule type" value="Genomic_DNA"/>
</dbReference>
<dbReference type="AlphaFoldDB" id="A0A151NIM4"/>
<evidence type="ECO:0000256" key="4">
    <source>
        <dbReference type="ARBA" id="ARBA00022691"/>
    </source>
</evidence>
<dbReference type="PANTHER" id="PTHR10867">
    <property type="entry name" value="NNMT/PNMT/TEMT FAMILY MEMBER"/>
    <property type="match status" value="1"/>
</dbReference>
<proteinExistence type="inferred from homology"/>
<comment type="caution">
    <text evidence="5">The sequence shown here is derived from an EMBL/GenBank/DDBJ whole genome shotgun (WGS) entry which is preliminary data.</text>
</comment>
<keyword evidence="3" id="KW-0808">Transferase</keyword>
<evidence type="ECO:0000256" key="2">
    <source>
        <dbReference type="ARBA" id="ARBA00022603"/>
    </source>
</evidence>
<dbReference type="InterPro" id="IPR000940">
    <property type="entry name" value="NNMT_TEMT_trans"/>
</dbReference>
<evidence type="ECO:0000313" key="5">
    <source>
        <dbReference type="EMBL" id="KYO36652.1"/>
    </source>
</evidence>
<organism evidence="5 6">
    <name type="scientific">Alligator mississippiensis</name>
    <name type="common">American alligator</name>
    <dbReference type="NCBI Taxonomy" id="8496"/>
    <lineage>
        <taxon>Eukaryota</taxon>
        <taxon>Metazoa</taxon>
        <taxon>Chordata</taxon>
        <taxon>Craniata</taxon>
        <taxon>Vertebrata</taxon>
        <taxon>Euteleostomi</taxon>
        <taxon>Archelosauria</taxon>
        <taxon>Archosauria</taxon>
        <taxon>Crocodylia</taxon>
        <taxon>Alligatoridae</taxon>
        <taxon>Alligatorinae</taxon>
        <taxon>Alligator</taxon>
    </lineage>
</organism>
<dbReference type="GO" id="GO:0008170">
    <property type="term" value="F:N-methyltransferase activity"/>
    <property type="evidence" value="ECO:0007669"/>
    <property type="project" value="TreeGrafter"/>
</dbReference>
<evidence type="ECO:0000313" key="6">
    <source>
        <dbReference type="Proteomes" id="UP000050525"/>
    </source>
</evidence>
<dbReference type="GO" id="GO:0005829">
    <property type="term" value="C:cytosol"/>
    <property type="evidence" value="ECO:0007669"/>
    <property type="project" value="TreeGrafter"/>
</dbReference>
<comment type="similarity">
    <text evidence="1">Belongs to the class I-like SAM-binding methyltransferase superfamily. NNMT/PNMT/TEMT family.</text>
</comment>
<name>A0A151NIM4_ALLMI</name>
<dbReference type="Proteomes" id="UP000050525">
    <property type="component" value="Unassembled WGS sequence"/>
</dbReference>
<accession>A0A151NIM4</accession>
<reference evidence="5 6" key="1">
    <citation type="journal article" date="2012" name="Genome Biol.">
        <title>Sequencing three crocodilian genomes to illuminate the evolution of archosaurs and amniotes.</title>
        <authorList>
            <person name="St John J.A."/>
            <person name="Braun E.L."/>
            <person name="Isberg S.R."/>
            <person name="Miles L.G."/>
            <person name="Chong A.Y."/>
            <person name="Gongora J."/>
            <person name="Dalzell P."/>
            <person name="Moran C."/>
            <person name="Bed'hom B."/>
            <person name="Abzhanov A."/>
            <person name="Burgess S.C."/>
            <person name="Cooksey A.M."/>
            <person name="Castoe T.A."/>
            <person name="Crawford N.G."/>
            <person name="Densmore L.D."/>
            <person name="Drew J.C."/>
            <person name="Edwards S.V."/>
            <person name="Faircloth B.C."/>
            <person name="Fujita M.K."/>
            <person name="Greenwold M.J."/>
            <person name="Hoffmann F.G."/>
            <person name="Howard J.M."/>
            <person name="Iguchi T."/>
            <person name="Janes D.E."/>
            <person name="Khan S.Y."/>
            <person name="Kohno S."/>
            <person name="de Koning A.J."/>
            <person name="Lance S.L."/>
            <person name="McCarthy F.M."/>
            <person name="McCormack J.E."/>
            <person name="Merchant M.E."/>
            <person name="Peterson D.G."/>
            <person name="Pollock D.D."/>
            <person name="Pourmand N."/>
            <person name="Raney B.J."/>
            <person name="Roessler K.A."/>
            <person name="Sanford J.R."/>
            <person name="Sawyer R.H."/>
            <person name="Schmidt C.J."/>
            <person name="Triplett E.W."/>
            <person name="Tuberville T.D."/>
            <person name="Venegas-Anaya M."/>
            <person name="Howard J.T."/>
            <person name="Jarvis E.D."/>
            <person name="Guillette L.J.Jr."/>
            <person name="Glenn T.C."/>
            <person name="Green R.E."/>
            <person name="Ray D.A."/>
        </authorList>
    </citation>
    <scope>NUCLEOTIDE SEQUENCE [LARGE SCALE GENOMIC DNA]</scope>
    <source>
        <strain evidence="5">KSC_2009_1</strain>
    </source>
</reference>
<keyword evidence="2" id="KW-0489">Methyltransferase</keyword>
<keyword evidence="6" id="KW-1185">Reference proteome</keyword>
<dbReference type="PROSITE" id="PS51681">
    <property type="entry name" value="SAM_MT_NNMT_PNMT_TEMT"/>
    <property type="match status" value="1"/>
</dbReference>
<evidence type="ECO:0000256" key="3">
    <source>
        <dbReference type="ARBA" id="ARBA00022679"/>
    </source>
</evidence>
<dbReference type="InterPro" id="IPR029063">
    <property type="entry name" value="SAM-dependent_MTases_sf"/>
</dbReference>
<dbReference type="STRING" id="8496.A0A151NIM4"/>
<dbReference type="PANTHER" id="PTHR10867:SF32">
    <property type="entry name" value="NICOTINAMIDE N-METHYLTRANSFERASE"/>
    <property type="match status" value="1"/>
</dbReference>
<evidence type="ECO:0000256" key="1">
    <source>
        <dbReference type="ARBA" id="ARBA00007996"/>
    </source>
</evidence>
<gene>
    <name evidence="5" type="ORF">Y1Q_0024332</name>
</gene>
<dbReference type="Gene3D" id="3.40.50.150">
    <property type="entry name" value="Vaccinia Virus protein VP39"/>
    <property type="match status" value="1"/>
</dbReference>
<dbReference type="Pfam" id="PF01234">
    <property type="entry name" value="NNMT_PNMT_TEMT"/>
    <property type="match status" value="1"/>
</dbReference>
<keyword evidence="4" id="KW-0949">S-adenosyl-L-methionine</keyword>
<dbReference type="SUPFAM" id="SSF53335">
    <property type="entry name" value="S-adenosyl-L-methionine-dependent methyltransferases"/>
    <property type="match status" value="1"/>
</dbReference>
<sequence>MMEQLSAALCASHTIGFSMEPGAVGAGEWLKELGALDLTPAVKYVCELQGQKEKWAEKEEKLRKKVKQVLKCDVRKRSPLAPVTLPMADCLLSMLCLEAVCKDLATFRAAVKNISSLVKPGGHLVLNTVLKGTYYLVGQHNFSCLGLDQESVEAAVRDAGCVIEHIQEVPEPAPLKPSQITLTWSVWWHASSRLHDSGKTGAGMRKGAGDRGCLEPSLQVTGQQCAP</sequence>